<evidence type="ECO:0000313" key="3">
    <source>
        <dbReference type="Proteomes" id="UP000306196"/>
    </source>
</evidence>
<proteinExistence type="predicted"/>
<dbReference type="InterPro" id="IPR006311">
    <property type="entry name" value="TAT_signal"/>
</dbReference>
<dbReference type="AlphaFoldDB" id="A0A5R8KB34"/>
<protein>
    <submittedName>
        <fullName evidence="2">Gluconate 2-dehydrogenase subunit 3 family protein</fullName>
    </submittedName>
</protein>
<dbReference type="InterPro" id="IPR027056">
    <property type="entry name" value="Gluconate_2DH_su3"/>
</dbReference>
<name>A0A5R8KB34_9BACT</name>
<keyword evidence="1" id="KW-0732">Signal</keyword>
<sequence>MKPERSAISRRDALKWLAGTSAAGVAAPAMAAPNETGPAPASTVGRHPIHDPDFFKPVFPWEKLLSEEEMKTVTVLADIILPKDELGPSASELKVPEFINEWISAPYEDKVADRELIRGGIAWLNTESFRRFEKRFDEVNATGQIQIVDDICGAGEVKAEHQLGAKFFTLIRKLTLGGYYTHSGSWKQLGYVGNISLGGAYPGVPQEIIELLKLQDVV</sequence>
<evidence type="ECO:0000256" key="1">
    <source>
        <dbReference type="SAM" id="SignalP"/>
    </source>
</evidence>
<dbReference type="Pfam" id="PF13618">
    <property type="entry name" value="Gluconate_2-dh3"/>
    <property type="match status" value="1"/>
</dbReference>
<gene>
    <name evidence="2" type="ORF">FEM03_21455</name>
</gene>
<evidence type="ECO:0000313" key="2">
    <source>
        <dbReference type="EMBL" id="TLD68749.1"/>
    </source>
</evidence>
<feature type="signal peptide" evidence="1">
    <location>
        <begin position="1"/>
        <end position="31"/>
    </location>
</feature>
<dbReference type="PROSITE" id="PS51318">
    <property type="entry name" value="TAT"/>
    <property type="match status" value="1"/>
</dbReference>
<dbReference type="OrthoDB" id="129242at2"/>
<dbReference type="Proteomes" id="UP000306196">
    <property type="component" value="Unassembled WGS sequence"/>
</dbReference>
<comment type="caution">
    <text evidence="2">The sequence shown here is derived from an EMBL/GenBank/DDBJ whole genome shotgun (WGS) entry which is preliminary data.</text>
</comment>
<dbReference type="EMBL" id="VAUV01000020">
    <property type="protein sequence ID" value="TLD68749.1"/>
    <property type="molecule type" value="Genomic_DNA"/>
</dbReference>
<organism evidence="2 3">
    <name type="scientific">Phragmitibacter flavus</name>
    <dbReference type="NCBI Taxonomy" id="2576071"/>
    <lineage>
        <taxon>Bacteria</taxon>
        <taxon>Pseudomonadati</taxon>
        <taxon>Verrucomicrobiota</taxon>
        <taxon>Verrucomicrobiia</taxon>
        <taxon>Verrucomicrobiales</taxon>
        <taxon>Verrucomicrobiaceae</taxon>
        <taxon>Phragmitibacter</taxon>
    </lineage>
</organism>
<keyword evidence="3" id="KW-1185">Reference proteome</keyword>
<feature type="chain" id="PRO_5024310172" evidence="1">
    <location>
        <begin position="32"/>
        <end position="218"/>
    </location>
</feature>
<accession>A0A5R8KB34</accession>
<dbReference type="RefSeq" id="WP_138088361.1">
    <property type="nucleotide sequence ID" value="NZ_VAUV01000020.1"/>
</dbReference>
<reference evidence="2 3" key="1">
    <citation type="submission" date="2019-05" db="EMBL/GenBank/DDBJ databases">
        <title>Verrucobacter flavum gen. nov., sp. nov. a new member of the family Verrucomicrobiaceae.</title>
        <authorList>
            <person name="Szuroczki S."/>
            <person name="Abbaszade G."/>
            <person name="Szabo A."/>
            <person name="Felfoldi T."/>
            <person name="Schumann P."/>
            <person name="Boka K."/>
            <person name="Keki Z."/>
            <person name="Toumi M."/>
            <person name="Toth E."/>
        </authorList>
    </citation>
    <scope>NUCLEOTIDE SEQUENCE [LARGE SCALE GENOMIC DNA]</scope>
    <source>
        <strain evidence="2 3">MG-N-17</strain>
    </source>
</reference>